<evidence type="ECO:0000313" key="1">
    <source>
        <dbReference type="EMBL" id="KAK1638703.1"/>
    </source>
</evidence>
<keyword evidence="2" id="KW-1185">Reference proteome</keyword>
<name>A0AAI9ZXD6_9PEZI</name>
<evidence type="ECO:0000313" key="2">
    <source>
        <dbReference type="Proteomes" id="UP001243989"/>
    </source>
</evidence>
<comment type="caution">
    <text evidence="1">The sequence shown here is derived from an EMBL/GenBank/DDBJ whole genome shotgun (WGS) entry which is preliminary data.</text>
</comment>
<proteinExistence type="predicted"/>
<dbReference type="AlphaFoldDB" id="A0AAI9ZXD6"/>
<dbReference type="EMBL" id="JAHMHQ010000006">
    <property type="protein sequence ID" value="KAK1638703.1"/>
    <property type="molecule type" value="Genomic_DNA"/>
</dbReference>
<dbReference type="GeneID" id="85474858"/>
<dbReference type="Proteomes" id="UP001243989">
    <property type="component" value="Unassembled WGS sequence"/>
</dbReference>
<reference evidence="1" key="1">
    <citation type="submission" date="2021-06" db="EMBL/GenBank/DDBJ databases">
        <title>Comparative genomics, transcriptomics and evolutionary studies reveal genomic signatures of adaptation to plant cell wall in hemibiotrophic fungi.</title>
        <authorList>
            <consortium name="DOE Joint Genome Institute"/>
            <person name="Baroncelli R."/>
            <person name="Diaz J.F."/>
            <person name="Benocci T."/>
            <person name="Peng M."/>
            <person name="Battaglia E."/>
            <person name="Haridas S."/>
            <person name="Andreopoulos W."/>
            <person name="Labutti K."/>
            <person name="Pangilinan J."/>
            <person name="Floch G.L."/>
            <person name="Makela M.R."/>
            <person name="Henrissat B."/>
            <person name="Grigoriev I.V."/>
            <person name="Crouch J.A."/>
            <person name="De Vries R.P."/>
            <person name="Sukno S.A."/>
            <person name="Thon M.R."/>
        </authorList>
    </citation>
    <scope>NUCLEOTIDE SEQUENCE</scope>
    <source>
        <strain evidence="1">CBS 102054</strain>
    </source>
</reference>
<protein>
    <submittedName>
        <fullName evidence="1">Uncharacterized protein</fullName>
    </submittedName>
</protein>
<organism evidence="1 2">
    <name type="scientific">Colletotrichum phormii</name>
    <dbReference type="NCBI Taxonomy" id="359342"/>
    <lineage>
        <taxon>Eukaryota</taxon>
        <taxon>Fungi</taxon>
        <taxon>Dikarya</taxon>
        <taxon>Ascomycota</taxon>
        <taxon>Pezizomycotina</taxon>
        <taxon>Sordariomycetes</taxon>
        <taxon>Hypocreomycetidae</taxon>
        <taxon>Glomerellales</taxon>
        <taxon>Glomerellaceae</taxon>
        <taxon>Colletotrichum</taxon>
        <taxon>Colletotrichum acutatum species complex</taxon>
    </lineage>
</organism>
<accession>A0AAI9ZXD6</accession>
<gene>
    <name evidence="1" type="ORF">BDP81DRAFT_422516</name>
</gene>
<sequence length="70" mass="8022">MGWKILHLPAFGPSRILFQALFRWLTTRFGLLMTSLVNQTMPAPGISIMPSRTYGSYAVYSDIWMPRLSE</sequence>
<dbReference type="RefSeq" id="XP_060447310.1">
    <property type="nucleotide sequence ID" value="XM_060589996.1"/>
</dbReference>